<feature type="transmembrane region" description="Helical" evidence="7">
    <location>
        <begin position="341"/>
        <end position="363"/>
    </location>
</feature>
<keyword evidence="4 7" id="KW-0812">Transmembrane</keyword>
<evidence type="ECO:0000256" key="5">
    <source>
        <dbReference type="ARBA" id="ARBA00022989"/>
    </source>
</evidence>
<feature type="transmembrane region" description="Helical" evidence="7">
    <location>
        <begin position="117"/>
        <end position="136"/>
    </location>
</feature>
<dbReference type="EMBL" id="JXBL01000001">
    <property type="protein sequence ID" value="KIE43266.1"/>
    <property type="molecule type" value="Genomic_DNA"/>
</dbReference>
<evidence type="ECO:0000256" key="6">
    <source>
        <dbReference type="ARBA" id="ARBA00023136"/>
    </source>
</evidence>
<evidence type="ECO:0000256" key="2">
    <source>
        <dbReference type="ARBA" id="ARBA00006386"/>
    </source>
</evidence>
<evidence type="ECO:0000256" key="4">
    <source>
        <dbReference type="ARBA" id="ARBA00022692"/>
    </source>
</evidence>
<evidence type="ECO:0000256" key="1">
    <source>
        <dbReference type="ARBA" id="ARBA00004651"/>
    </source>
</evidence>
<evidence type="ECO:0000313" key="8">
    <source>
        <dbReference type="EMBL" id="KIE43266.1"/>
    </source>
</evidence>
<gene>
    <name evidence="8" type="ORF">SE37_11805</name>
</gene>
<keyword evidence="9" id="KW-1185">Reference proteome</keyword>
<dbReference type="InterPro" id="IPR005524">
    <property type="entry name" value="DUF318"/>
</dbReference>
<dbReference type="PANTHER" id="PTHR34184">
    <property type="entry name" value="UPF0718 PROTEIN YCGR"/>
    <property type="match status" value="1"/>
</dbReference>
<evidence type="ECO:0000313" key="9">
    <source>
        <dbReference type="Proteomes" id="UP000031433"/>
    </source>
</evidence>
<dbReference type="AlphaFoldDB" id="A0A0C1QYL0"/>
<dbReference type="InterPro" id="IPR052923">
    <property type="entry name" value="UPF0718"/>
</dbReference>
<sequence length="637" mass="67992">MLVNPFRAKPREACEVHGHQAESGNRMLIVMVLISLSLVVWHVWGTGTGGHLVSSDAAPVSFPVLLGSELWDLFSSDHGVMAELRDVLPYFLVGILIAGYLRTFKVAVKLQASLRKYGALSVFLASFVGIITPLCACGTVTTAISLLVAGIPLAPVMALMVTSPLLSPSTYLLTLNDLGPEWTVVRTISAFSMGIFAGLVTLALSKRPGFRKNEIFVEGGIVRGDFHDEDYPDERLRCNCRRKFGNRVAVRTGNKFLIFLAKSAEMVWVVGKYVIVGVVIGAVVERYLPKEWIYRFFGQTDPLNIVWVTLASVPMFLHQISASSIVYHIKGALGGTMDAGAALAFMIGGPVTAVPTMVLFWTFFKKRVFFLYLFACLSGTLLIAYAFRLLVFVPGVDVGNPLLRGVASLSGGTSAVVLKHDPNVRMVMDPAGKGTVATYTNAVDGRGGVVFDGTYGRFTAAMADRYDTGAYIGNIADWLEENSLSAASTRILVCRLGDGAGGAAALLGEEVLAELAARGFTVKTVDRREVPRLTGGLLAEWGQVWLFCGDDGAAGLSDAEAKLLADHNARGGAALVVPLPSAGAADFRGANLFASRYGVTFSGVADTGGEVRVSTASSVFNRASAWLGSVLKLVRKA</sequence>
<evidence type="ECO:0000256" key="7">
    <source>
        <dbReference type="SAM" id="Phobius"/>
    </source>
</evidence>
<feature type="transmembrane region" description="Helical" evidence="7">
    <location>
        <begin position="266"/>
        <end position="284"/>
    </location>
</feature>
<comment type="similarity">
    <text evidence="2">Belongs to the UPF0718 family.</text>
</comment>
<accession>A0A0C1QYL0</accession>
<reference evidence="8 9" key="1">
    <citation type="submission" date="2015-01" db="EMBL/GenBank/DDBJ databases">
        <title>Genome sequence of the anaerobic bacterium Geobacter soli GSS01, a dissimilatory Fe(III) reducer from soil.</title>
        <authorList>
            <person name="Yang G."/>
            <person name="Zhou S."/>
        </authorList>
    </citation>
    <scope>NUCLEOTIDE SEQUENCE [LARGE SCALE GENOMIC DNA]</scope>
    <source>
        <strain evidence="8 9">GSS01</strain>
    </source>
</reference>
<proteinExistence type="inferred from homology"/>
<keyword evidence="3" id="KW-1003">Cell membrane</keyword>
<feature type="transmembrane region" description="Helical" evidence="7">
    <location>
        <begin position="304"/>
        <end position="329"/>
    </location>
</feature>
<protein>
    <submittedName>
        <fullName evidence="8">Permease</fullName>
    </submittedName>
</protein>
<comment type="caution">
    <text evidence="8">The sequence shown here is derived from an EMBL/GenBank/DDBJ whole genome shotgun (WGS) entry which is preliminary data.</text>
</comment>
<keyword evidence="6 7" id="KW-0472">Membrane</keyword>
<dbReference type="PANTHER" id="PTHR34184:SF4">
    <property type="entry name" value="UPF0718 PROTEIN YCGR"/>
    <property type="match status" value="1"/>
</dbReference>
<name>A0A0C1QYL0_9BACT</name>
<feature type="transmembrane region" description="Helical" evidence="7">
    <location>
        <begin position="369"/>
        <end position="387"/>
    </location>
</feature>
<keyword evidence="5 7" id="KW-1133">Transmembrane helix</keyword>
<organism evidence="8 9">
    <name type="scientific">Geobacter soli</name>
    <dbReference type="NCBI Taxonomy" id="1510391"/>
    <lineage>
        <taxon>Bacteria</taxon>
        <taxon>Pseudomonadati</taxon>
        <taxon>Thermodesulfobacteriota</taxon>
        <taxon>Desulfuromonadia</taxon>
        <taxon>Geobacterales</taxon>
        <taxon>Geobacteraceae</taxon>
        <taxon>Geobacter</taxon>
    </lineage>
</organism>
<dbReference type="GO" id="GO:0005886">
    <property type="term" value="C:plasma membrane"/>
    <property type="evidence" value="ECO:0007669"/>
    <property type="project" value="UniProtKB-SubCell"/>
</dbReference>
<feature type="transmembrane region" description="Helical" evidence="7">
    <location>
        <begin position="87"/>
        <end position="105"/>
    </location>
</feature>
<feature type="transmembrane region" description="Helical" evidence="7">
    <location>
        <begin position="27"/>
        <end position="45"/>
    </location>
</feature>
<dbReference type="Proteomes" id="UP000031433">
    <property type="component" value="Unassembled WGS sequence"/>
</dbReference>
<evidence type="ECO:0000256" key="3">
    <source>
        <dbReference type="ARBA" id="ARBA00022475"/>
    </source>
</evidence>
<dbReference type="Pfam" id="PF03773">
    <property type="entry name" value="ArsP_1"/>
    <property type="match status" value="1"/>
</dbReference>
<feature type="transmembrane region" description="Helical" evidence="7">
    <location>
        <begin position="183"/>
        <end position="204"/>
    </location>
</feature>
<comment type="subcellular location">
    <subcellularLocation>
        <location evidence="1">Cell membrane</location>
        <topology evidence="1">Multi-pass membrane protein</topology>
    </subcellularLocation>
</comment>